<dbReference type="PANTHER" id="PTHR11709">
    <property type="entry name" value="MULTI-COPPER OXIDASE"/>
    <property type="match status" value="1"/>
</dbReference>
<evidence type="ECO:0000256" key="5">
    <source>
        <dbReference type="SAM" id="SignalP"/>
    </source>
</evidence>
<evidence type="ECO:0000313" key="10">
    <source>
        <dbReference type="Proteomes" id="UP000283509"/>
    </source>
</evidence>
<dbReference type="InterPro" id="IPR008972">
    <property type="entry name" value="Cupredoxin"/>
</dbReference>
<feature type="domain" description="Plastocyanin-like" evidence="8">
    <location>
        <begin position="87"/>
        <end position="212"/>
    </location>
</feature>
<dbReference type="InterPro" id="IPR011707">
    <property type="entry name" value="Cu-oxidase-like_N"/>
</dbReference>
<dbReference type="GO" id="GO:0016491">
    <property type="term" value="F:oxidoreductase activity"/>
    <property type="evidence" value="ECO:0007669"/>
    <property type="project" value="UniProtKB-KW"/>
</dbReference>
<dbReference type="CDD" id="cd13905">
    <property type="entry name" value="CuRO_3_tcLLC2_insect_like"/>
    <property type="match status" value="1"/>
</dbReference>
<keyword evidence="5" id="KW-0732">Signal</keyword>
<dbReference type="PANTHER" id="PTHR11709:SF394">
    <property type="entry name" value="FI03373P-RELATED"/>
    <property type="match status" value="1"/>
</dbReference>
<dbReference type="PROSITE" id="PS00080">
    <property type="entry name" value="MULTICOPPER_OXIDASE2"/>
    <property type="match status" value="1"/>
</dbReference>
<keyword evidence="10" id="KW-1185">Reference proteome</keyword>
<feature type="signal peptide" evidence="5">
    <location>
        <begin position="1"/>
        <end position="33"/>
    </location>
</feature>
<dbReference type="STRING" id="6689.A0A3R7QXB9"/>
<gene>
    <name evidence="9" type="ORF">C7M84_025145</name>
</gene>
<evidence type="ECO:0000256" key="4">
    <source>
        <dbReference type="ARBA" id="ARBA00023008"/>
    </source>
</evidence>
<feature type="chain" id="PRO_5018574820" evidence="5">
    <location>
        <begin position="34"/>
        <end position="683"/>
    </location>
</feature>
<dbReference type="Proteomes" id="UP000283509">
    <property type="component" value="Unassembled WGS sequence"/>
</dbReference>
<keyword evidence="2" id="KW-0479">Metal-binding</keyword>
<dbReference type="OrthoDB" id="2121828at2759"/>
<comment type="similarity">
    <text evidence="1">Belongs to the multicopper oxidase family.</text>
</comment>
<feature type="domain" description="Plastocyanin-like" evidence="6">
    <location>
        <begin position="229"/>
        <end position="379"/>
    </location>
</feature>
<dbReference type="Pfam" id="PF07732">
    <property type="entry name" value="Cu-oxidase_3"/>
    <property type="match status" value="1"/>
</dbReference>
<dbReference type="EMBL" id="QCYY01000932">
    <property type="protein sequence ID" value="ROT81694.1"/>
    <property type="molecule type" value="Genomic_DNA"/>
</dbReference>
<dbReference type="GO" id="GO:0005886">
    <property type="term" value="C:plasma membrane"/>
    <property type="evidence" value="ECO:0007669"/>
    <property type="project" value="TreeGrafter"/>
</dbReference>
<accession>A0A3R7QXB9</accession>
<evidence type="ECO:0000259" key="6">
    <source>
        <dbReference type="Pfam" id="PF00394"/>
    </source>
</evidence>
<dbReference type="Pfam" id="PF07731">
    <property type="entry name" value="Cu-oxidase_2"/>
    <property type="match status" value="1"/>
</dbReference>
<dbReference type="AlphaFoldDB" id="A0A3R7QXB9"/>
<keyword evidence="3" id="KW-0560">Oxidoreductase</keyword>
<feature type="domain" description="Plastocyanin-like" evidence="7">
    <location>
        <begin position="535"/>
        <end position="660"/>
    </location>
</feature>
<proteinExistence type="inferred from homology"/>
<dbReference type="SUPFAM" id="SSF49503">
    <property type="entry name" value="Cupredoxins"/>
    <property type="match status" value="3"/>
</dbReference>
<dbReference type="GO" id="GO:0005507">
    <property type="term" value="F:copper ion binding"/>
    <property type="evidence" value="ECO:0007669"/>
    <property type="project" value="InterPro"/>
</dbReference>
<dbReference type="InterPro" id="IPR001117">
    <property type="entry name" value="Cu-oxidase_2nd"/>
</dbReference>
<sequence>MAVACQCSAVCAATMVALVLAAAIATLTSVITAQEPPTAGSNCYRKCVPGDRRLCHFTFEVHPYQTMSRACHNCPRNASDCSLPDCVPGDGVQRRIIAINKQMPGPPIQVCEGDTIVVDVKNLLPDGGLTVHWHGLTMLGESAMASNTRARPTWMALRVSRSAPSTSGGSFRYTFYALNPGTTGITPIQVRRVGEGFHRADGVLGAIVIRQPPGKDHATGLYDYDLPQHTMVIHDWLHMPTEDKFVLRHHGGGDDFPESMLINGLGPHQNIAATPTSAAMPYKRFKVSPGARYRFRIINTGILNCPITVHIDEHQLTVIATDGNPVVPTNASSVVVYSGERWDVIVKTENTKVGTFWISFMGGVDCAPSSAHQFALFEYEQVGQFYKTPAYVKQQDGQQEIPDSVLLRHMPPKPVYTEAPPAGVQVNSINSACYDDLICVAGLRSPVPMPEVLRTPRANFTFYLAFEMRQIHNAHFYSRAFYNFESADEDQQIPTPQVNNLSFVGPSTPLLLSGGRYDTRVCSLENPIPGRSCHDDYCECLHMYHVPLGATVEMVFIDEGQHGDENHPIHLHGHHFWVVGMDRPNDVVGAAITRDEVINLDRSGQLMRNFYHPVRKDTVTIPDGGYTVVRFIADNPGYWLMHCHLIFHSAAGMEVVFKVGEVTDIPPSPPGFPSCGNFKYHGL</sequence>
<dbReference type="GO" id="GO:0006826">
    <property type="term" value="P:iron ion transport"/>
    <property type="evidence" value="ECO:0007669"/>
    <property type="project" value="TreeGrafter"/>
</dbReference>
<keyword evidence="4" id="KW-0186">Copper</keyword>
<dbReference type="InterPro" id="IPR011706">
    <property type="entry name" value="Cu-oxidase_C"/>
</dbReference>
<comment type="caution">
    <text evidence="9">The sequence shown here is derived from an EMBL/GenBank/DDBJ whole genome shotgun (WGS) entry which is preliminary data.</text>
</comment>
<evidence type="ECO:0000259" key="8">
    <source>
        <dbReference type="Pfam" id="PF07732"/>
    </source>
</evidence>
<evidence type="ECO:0000256" key="3">
    <source>
        <dbReference type="ARBA" id="ARBA00023002"/>
    </source>
</evidence>
<protein>
    <submittedName>
        <fullName evidence="9">Laccase 1</fullName>
    </submittedName>
</protein>
<dbReference type="Gene3D" id="2.60.40.420">
    <property type="entry name" value="Cupredoxins - blue copper proteins"/>
    <property type="match status" value="3"/>
</dbReference>
<reference evidence="9 10" key="2">
    <citation type="submission" date="2019-01" db="EMBL/GenBank/DDBJ databases">
        <title>The decoding of complex shrimp genome reveals the adaptation for benthos swimmer, frequently molting mechanism and breeding impact on genome.</title>
        <authorList>
            <person name="Sun Y."/>
            <person name="Gao Y."/>
            <person name="Yu Y."/>
        </authorList>
    </citation>
    <scope>NUCLEOTIDE SEQUENCE [LARGE SCALE GENOMIC DNA]</scope>
    <source>
        <tissue evidence="9">Muscle</tissue>
    </source>
</reference>
<reference evidence="9 10" key="1">
    <citation type="submission" date="2018-04" db="EMBL/GenBank/DDBJ databases">
        <authorList>
            <person name="Zhang X."/>
            <person name="Yuan J."/>
            <person name="Li F."/>
            <person name="Xiang J."/>
        </authorList>
    </citation>
    <scope>NUCLEOTIDE SEQUENCE [LARGE SCALE GENOMIC DNA]</scope>
    <source>
        <tissue evidence="9">Muscle</tissue>
    </source>
</reference>
<organism evidence="9 10">
    <name type="scientific">Penaeus vannamei</name>
    <name type="common">Whiteleg shrimp</name>
    <name type="synonym">Litopenaeus vannamei</name>
    <dbReference type="NCBI Taxonomy" id="6689"/>
    <lineage>
        <taxon>Eukaryota</taxon>
        <taxon>Metazoa</taxon>
        <taxon>Ecdysozoa</taxon>
        <taxon>Arthropoda</taxon>
        <taxon>Crustacea</taxon>
        <taxon>Multicrustacea</taxon>
        <taxon>Malacostraca</taxon>
        <taxon>Eumalacostraca</taxon>
        <taxon>Eucarida</taxon>
        <taxon>Decapoda</taxon>
        <taxon>Dendrobranchiata</taxon>
        <taxon>Penaeoidea</taxon>
        <taxon>Penaeidae</taxon>
        <taxon>Penaeus</taxon>
    </lineage>
</organism>
<dbReference type="FunFam" id="2.60.40.420:FF:000045">
    <property type="entry name" value="Laccase 2"/>
    <property type="match status" value="1"/>
</dbReference>
<dbReference type="InterPro" id="IPR045087">
    <property type="entry name" value="Cu-oxidase_fam"/>
</dbReference>
<name>A0A3R7QXB9_PENVA</name>
<dbReference type="CDD" id="cd13884">
    <property type="entry name" value="CuRO_2_tcLCC_insect_like"/>
    <property type="match status" value="1"/>
</dbReference>
<evidence type="ECO:0000256" key="2">
    <source>
        <dbReference type="ARBA" id="ARBA00022723"/>
    </source>
</evidence>
<evidence type="ECO:0000259" key="7">
    <source>
        <dbReference type="Pfam" id="PF07731"/>
    </source>
</evidence>
<evidence type="ECO:0000313" key="9">
    <source>
        <dbReference type="EMBL" id="ROT81694.1"/>
    </source>
</evidence>
<evidence type="ECO:0000256" key="1">
    <source>
        <dbReference type="ARBA" id="ARBA00010609"/>
    </source>
</evidence>
<dbReference type="InterPro" id="IPR002355">
    <property type="entry name" value="Cu_oxidase_Cu_BS"/>
</dbReference>
<dbReference type="Pfam" id="PF00394">
    <property type="entry name" value="Cu-oxidase"/>
    <property type="match status" value="1"/>
</dbReference>